<comment type="caution">
    <text evidence="2">The sequence shown here is derived from an EMBL/GenBank/DDBJ whole genome shotgun (WGS) entry which is preliminary data.</text>
</comment>
<sequence>MSGFICDHEHEKHKDDNYMALYREEGNLFSVRVHYNGRFVANPILSYEGGKVETFDCCDVDSFELGSIESWAFRFRFRFLSLILKHKSMNVYFLGSSNSQLIDEVDDGALNLSLKHSGVSNELLKSKSIEPAKLTVIPFNLGDDNDVAQVNGIENEIENITELGNVNEIGKENVNEVWNETEKGKENVNEVENEDFGMDYDSADDVDYSEESESDDSGEDDELNHEDVLYGKEMDGFDDGDLPGSQPTSSTTFLENIEEEFVIPDHDGHGEANVDAPNDDSDSDDPTGAAAVNKKKGPQMSTFEESVFDGTLNEGQTLGNKKKMYGGHMIDMTLKTNRGG</sequence>
<reference evidence="2 3" key="1">
    <citation type="submission" date="2024-01" db="EMBL/GenBank/DDBJ databases">
        <title>The complete chloroplast genome sequence of Lithospermum erythrorhizon: insights into the phylogenetic relationship among Boraginaceae species and the maternal lineages of purple gromwells.</title>
        <authorList>
            <person name="Okada T."/>
            <person name="Watanabe K."/>
        </authorList>
    </citation>
    <scope>NUCLEOTIDE SEQUENCE [LARGE SCALE GENOMIC DNA]</scope>
</reference>
<feature type="region of interest" description="Disordered" evidence="1">
    <location>
        <begin position="265"/>
        <end position="300"/>
    </location>
</feature>
<accession>A0AAV3Q361</accession>
<protein>
    <submittedName>
        <fullName evidence="2">Uncharacterized protein</fullName>
    </submittedName>
</protein>
<name>A0AAV3Q361_LITER</name>
<feature type="region of interest" description="Disordered" evidence="1">
    <location>
        <begin position="181"/>
        <end position="223"/>
    </location>
</feature>
<dbReference type="AlphaFoldDB" id="A0AAV3Q361"/>
<proteinExistence type="predicted"/>
<keyword evidence="3" id="KW-1185">Reference proteome</keyword>
<evidence type="ECO:0000313" key="3">
    <source>
        <dbReference type="Proteomes" id="UP001454036"/>
    </source>
</evidence>
<evidence type="ECO:0000313" key="2">
    <source>
        <dbReference type="EMBL" id="GAA0157040.1"/>
    </source>
</evidence>
<dbReference type="EMBL" id="BAABME010003010">
    <property type="protein sequence ID" value="GAA0157040.1"/>
    <property type="molecule type" value="Genomic_DNA"/>
</dbReference>
<gene>
    <name evidence="2" type="ORF">LIER_14389</name>
</gene>
<feature type="compositionally biased region" description="Acidic residues" evidence="1">
    <location>
        <begin position="189"/>
        <end position="223"/>
    </location>
</feature>
<evidence type="ECO:0000256" key="1">
    <source>
        <dbReference type="SAM" id="MobiDB-lite"/>
    </source>
</evidence>
<organism evidence="2 3">
    <name type="scientific">Lithospermum erythrorhizon</name>
    <name type="common">Purple gromwell</name>
    <name type="synonym">Lithospermum officinale var. erythrorhizon</name>
    <dbReference type="NCBI Taxonomy" id="34254"/>
    <lineage>
        <taxon>Eukaryota</taxon>
        <taxon>Viridiplantae</taxon>
        <taxon>Streptophyta</taxon>
        <taxon>Embryophyta</taxon>
        <taxon>Tracheophyta</taxon>
        <taxon>Spermatophyta</taxon>
        <taxon>Magnoliopsida</taxon>
        <taxon>eudicotyledons</taxon>
        <taxon>Gunneridae</taxon>
        <taxon>Pentapetalae</taxon>
        <taxon>asterids</taxon>
        <taxon>lamiids</taxon>
        <taxon>Boraginales</taxon>
        <taxon>Boraginaceae</taxon>
        <taxon>Boraginoideae</taxon>
        <taxon>Lithospermeae</taxon>
        <taxon>Lithospermum</taxon>
    </lineage>
</organism>
<dbReference type="Proteomes" id="UP001454036">
    <property type="component" value="Unassembled WGS sequence"/>
</dbReference>